<dbReference type="GeneID" id="25901180"/>
<evidence type="ECO:0000313" key="3">
    <source>
        <dbReference type="Proteomes" id="UP000054560"/>
    </source>
</evidence>
<proteinExistence type="predicted"/>
<accession>A0A0L0GE78</accession>
<evidence type="ECO:0000256" key="1">
    <source>
        <dbReference type="SAM" id="MobiDB-lite"/>
    </source>
</evidence>
<gene>
    <name evidence="2" type="ORF">SARC_00676</name>
</gene>
<feature type="compositionally biased region" description="Pro residues" evidence="1">
    <location>
        <begin position="174"/>
        <end position="198"/>
    </location>
</feature>
<name>A0A0L0GE78_9EUKA</name>
<dbReference type="RefSeq" id="XP_014161101.1">
    <property type="nucleotide sequence ID" value="XM_014305626.1"/>
</dbReference>
<feature type="region of interest" description="Disordered" evidence="1">
    <location>
        <begin position="169"/>
        <end position="202"/>
    </location>
</feature>
<dbReference type="AlphaFoldDB" id="A0A0L0GE78"/>
<keyword evidence="3" id="KW-1185">Reference proteome</keyword>
<protein>
    <submittedName>
        <fullName evidence="2">Uncharacterized protein</fullName>
    </submittedName>
</protein>
<dbReference type="Proteomes" id="UP000054560">
    <property type="component" value="Unassembled WGS sequence"/>
</dbReference>
<reference evidence="2 3" key="1">
    <citation type="submission" date="2011-02" db="EMBL/GenBank/DDBJ databases">
        <title>The Genome Sequence of Sphaeroforma arctica JP610.</title>
        <authorList>
            <consortium name="The Broad Institute Genome Sequencing Platform"/>
            <person name="Russ C."/>
            <person name="Cuomo C."/>
            <person name="Young S.K."/>
            <person name="Zeng Q."/>
            <person name="Gargeya S."/>
            <person name="Alvarado L."/>
            <person name="Berlin A."/>
            <person name="Chapman S.B."/>
            <person name="Chen Z."/>
            <person name="Freedman E."/>
            <person name="Gellesch M."/>
            <person name="Goldberg J."/>
            <person name="Griggs A."/>
            <person name="Gujja S."/>
            <person name="Heilman E."/>
            <person name="Heiman D."/>
            <person name="Howarth C."/>
            <person name="Mehta T."/>
            <person name="Neiman D."/>
            <person name="Pearson M."/>
            <person name="Roberts A."/>
            <person name="Saif S."/>
            <person name="Shea T."/>
            <person name="Shenoy N."/>
            <person name="Sisk P."/>
            <person name="Stolte C."/>
            <person name="Sykes S."/>
            <person name="White J."/>
            <person name="Yandava C."/>
            <person name="Burger G."/>
            <person name="Gray M.W."/>
            <person name="Holland P.W.H."/>
            <person name="King N."/>
            <person name="Lang F.B.F."/>
            <person name="Roger A.J."/>
            <person name="Ruiz-Trillo I."/>
            <person name="Haas B."/>
            <person name="Nusbaum C."/>
            <person name="Birren B."/>
        </authorList>
    </citation>
    <scope>NUCLEOTIDE SEQUENCE [LARGE SCALE GENOMIC DNA]</scope>
    <source>
        <strain evidence="2 3">JP610</strain>
    </source>
</reference>
<dbReference type="EMBL" id="KQ241619">
    <property type="protein sequence ID" value="KNC87199.1"/>
    <property type="molecule type" value="Genomic_DNA"/>
</dbReference>
<dbReference type="eggNOG" id="ENOG502QPQ7">
    <property type="taxonomic scope" value="Eukaryota"/>
</dbReference>
<evidence type="ECO:0000313" key="2">
    <source>
        <dbReference type="EMBL" id="KNC87199.1"/>
    </source>
</evidence>
<dbReference type="STRING" id="667725.A0A0L0GE78"/>
<sequence length="278" mass="30058">MCDNIGKYEKRQKELRLELGRLSKLTKFNTTNEILRTEHREKVRLIFECKRAEIAREEAYQKVLAEADDFIQRYGNTPIRLGEANEGGALQTRTVLSGALFAEDGQDIKNEGFKAGTGAIFGLVDESLYAPKGTAGTPLTSGAATAATAQKGMSLADQLKAKQLTEPVAADGVKPPPPPPPMGGPGGPPPPPPPPPPGMKGKLYVSCTHATQVDAVNRRDSTHMQMPNILADVRSGRAFTRNHDMPEIEDAANELTKRMTQYYGPTTASMEDLSEAVA</sequence>
<organism evidence="2 3">
    <name type="scientific">Sphaeroforma arctica JP610</name>
    <dbReference type="NCBI Taxonomy" id="667725"/>
    <lineage>
        <taxon>Eukaryota</taxon>
        <taxon>Ichthyosporea</taxon>
        <taxon>Ichthyophonida</taxon>
        <taxon>Sphaeroforma</taxon>
    </lineage>
</organism>